<dbReference type="SUPFAM" id="SSF54928">
    <property type="entry name" value="RNA-binding domain, RBD"/>
    <property type="match status" value="4"/>
</dbReference>
<dbReference type="CDD" id="cd12676">
    <property type="entry name" value="RRM3_Nop4p"/>
    <property type="match status" value="1"/>
</dbReference>
<comment type="caution">
    <text evidence="8">The sequence shown here is derived from an EMBL/GenBank/DDBJ whole genome shotgun (WGS) entry which is preliminary data.</text>
</comment>
<feature type="region of interest" description="Disordered" evidence="6">
    <location>
        <begin position="1"/>
        <end position="33"/>
    </location>
</feature>
<evidence type="ECO:0000313" key="8">
    <source>
        <dbReference type="EMBL" id="RXG43755.1"/>
    </source>
</evidence>
<evidence type="ECO:0000259" key="7">
    <source>
        <dbReference type="PROSITE" id="PS50102"/>
    </source>
</evidence>
<reference evidence="8 9" key="1">
    <citation type="submission" date="2018-12" db="EMBL/GenBank/DDBJ databases">
        <title>Genome of Verticillium dahliae isolate Getta Getta.</title>
        <authorList>
            <person name="Gardiner D.M."/>
        </authorList>
    </citation>
    <scope>NUCLEOTIDE SEQUENCE [LARGE SCALE GENOMIC DNA]</scope>
    <source>
        <strain evidence="8 9">Getta Getta</strain>
    </source>
</reference>
<feature type="compositionally biased region" description="Acidic residues" evidence="6">
    <location>
        <begin position="681"/>
        <end position="694"/>
    </location>
</feature>
<name>A0A444RRS6_VERDA</name>
<accession>A0A444RRS6</accession>
<dbReference type="SMART" id="SM00360">
    <property type="entry name" value="RRM"/>
    <property type="match status" value="4"/>
</dbReference>
<dbReference type="InterPro" id="IPR012677">
    <property type="entry name" value="Nucleotide-bd_a/b_plait_sf"/>
</dbReference>
<dbReference type="PANTHER" id="PTHR48039:SF5">
    <property type="entry name" value="RNA-BINDING PROTEIN 28"/>
    <property type="match status" value="1"/>
</dbReference>
<protein>
    <recommendedName>
        <fullName evidence="7">RRM domain-containing protein</fullName>
    </recommendedName>
</protein>
<feature type="compositionally biased region" description="Basic and acidic residues" evidence="6">
    <location>
        <begin position="754"/>
        <end position="765"/>
    </location>
</feature>
<feature type="region of interest" description="Disordered" evidence="6">
    <location>
        <begin position="117"/>
        <end position="136"/>
    </location>
</feature>
<feature type="region of interest" description="Disordered" evidence="6">
    <location>
        <begin position="230"/>
        <end position="281"/>
    </location>
</feature>
<dbReference type="PANTHER" id="PTHR48039">
    <property type="entry name" value="RNA-BINDING MOTIF PROTEIN 14B"/>
    <property type="match status" value="1"/>
</dbReference>
<feature type="region of interest" description="Disordered" evidence="6">
    <location>
        <begin position="297"/>
        <end position="354"/>
    </location>
</feature>
<dbReference type="PROSITE" id="PS50102">
    <property type="entry name" value="RRM"/>
    <property type="match status" value="4"/>
</dbReference>
<comment type="subcellular location">
    <subcellularLocation>
        <location evidence="1">Nucleus</location>
    </subcellularLocation>
</comment>
<feature type="compositionally biased region" description="Basic residues" evidence="6">
    <location>
        <begin position="700"/>
        <end position="716"/>
    </location>
</feature>
<gene>
    <name evidence="8" type="ORF">VDGE_06323</name>
</gene>
<evidence type="ECO:0000256" key="1">
    <source>
        <dbReference type="ARBA" id="ARBA00004123"/>
    </source>
</evidence>
<feature type="compositionally biased region" description="Basic and acidic residues" evidence="6">
    <location>
        <begin position="336"/>
        <end position="348"/>
    </location>
</feature>
<dbReference type="InterPro" id="IPR051945">
    <property type="entry name" value="RRM_MRD1_RNA_proc_ribogen"/>
</dbReference>
<keyword evidence="3 5" id="KW-0694">RNA-binding</keyword>
<feature type="domain" description="RRM" evidence="7">
    <location>
        <begin position="527"/>
        <end position="659"/>
    </location>
</feature>
<evidence type="ECO:0000313" key="9">
    <source>
        <dbReference type="Proteomes" id="UP000288725"/>
    </source>
</evidence>
<dbReference type="GO" id="GO:0005730">
    <property type="term" value="C:nucleolus"/>
    <property type="evidence" value="ECO:0007669"/>
    <property type="project" value="TreeGrafter"/>
</dbReference>
<dbReference type="GO" id="GO:0003729">
    <property type="term" value="F:mRNA binding"/>
    <property type="evidence" value="ECO:0007669"/>
    <property type="project" value="TreeGrafter"/>
</dbReference>
<dbReference type="EMBL" id="RSDZ01000100">
    <property type="protein sequence ID" value="RXG43755.1"/>
    <property type="molecule type" value="Genomic_DNA"/>
</dbReference>
<evidence type="ECO:0000256" key="5">
    <source>
        <dbReference type="PROSITE-ProRule" id="PRU00176"/>
    </source>
</evidence>
<feature type="compositionally biased region" description="Basic and acidic residues" evidence="6">
    <location>
        <begin position="253"/>
        <end position="267"/>
    </location>
</feature>
<feature type="compositionally biased region" description="Polar residues" evidence="6">
    <location>
        <begin position="731"/>
        <end position="743"/>
    </location>
</feature>
<feature type="domain" description="RRM" evidence="7">
    <location>
        <begin position="355"/>
        <end position="456"/>
    </location>
</feature>
<feature type="domain" description="RRM" evidence="7">
    <location>
        <begin position="38"/>
        <end position="116"/>
    </location>
</feature>
<dbReference type="InterPro" id="IPR035979">
    <property type="entry name" value="RBD_domain_sf"/>
</dbReference>
<keyword evidence="4" id="KW-0539">Nucleus</keyword>
<dbReference type="FunFam" id="3.30.70.330:FF:000406">
    <property type="entry name" value="Related to Nucleolar protein NOP4"/>
    <property type="match status" value="1"/>
</dbReference>
<dbReference type="InterPro" id="IPR000504">
    <property type="entry name" value="RRM_dom"/>
</dbReference>
<feature type="compositionally biased region" description="Acidic residues" evidence="6">
    <location>
        <begin position="300"/>
        <end position="335"/>
    </location>
</feature>
<dbReference type="InterPro" id="IPR034808">
    <property type="entry name" value="Nop4p_RRM3"/>
</dbReference>
<dbReference type="InterPro" id="IPR034809">
    <property type="entry name" value="Nop4_RRM4"/>
</dbReference>
<keyword evidence="2" id="KW-0677">Repeat</keyword>
<proteinExistence type="predicted"/>
<dbReference type="CDD" id="cd12677">
    <property type="entry name" value="RRM4_Nop4p"/>
    <property type="match status" value="1"/>
</dbReference>
<feature type="region of interest" description="Disordered" evidence="6">
    <location>
        <begin position="665"/>
        <end position="785"/>
    </location>
</feature>
<evidence type="ECO:0000256" key="2">
    <source>
        <dbReference type="ARBA" id="ARBA00022737"/>
    </source>
</evidence>
<organism evidence="8 9">
    <name type="scientific">Verticillium dahliae</name>
    <name type="common">Verticillium wilt</name>
    <dbReference type="NCBI Taxonomy" id="27337"/>
    <lineage>
        <taxon>Eukaryota</taxon>
        <taxon>Fungi</taxon>
        <taxon>Dikarya</taxon>
        <taxon>Ascomycota</taxon>
        <taxon>Pezizomycotina</taxon>
        <taxon>Sordariomycetes</taxon>
        <taxon>Hypocreomycetidae</taxon>
        <taxon>Glomerellales</taxon>
        <taxon>Plectosphaerellaceae</taxon>
        <taxon>Verticillium</taxon>
    </lineage>
</organism>
<evidence type="ECO:0000256" key="3">
    <source>
        <dbReference type="ARBA" id="ARBA00022884"/>
    </source>
</evidence>
<evidence type="ECO:0000256" key="4">
    <source>
        <dbReference type="ARBA" id="ARBA00023242"/>
    </source>
</evidence>
<dbReference type="Proteomes" id="UP000288725">
    <property type="component" value="Chromosome 8"/>
</dbReference>
<dbReference type="AlphaFoldDB" id="A0A444RRS6"/>
<feature type="domain" description="RRM" evidence="7">
    <location>
        <begin position="150"/>
        <end position="227"/>
    </location>
</feature>
<dbReference type="Pfam" id="PF00076">
    <property type="entry name" value="RRM_1"/>
    <property type="match status" value="3"/>
</dbReference>
<feature type="compositionally biased region" description="Basic residues" evidence="6">
    <location>
        <begin position="767"/>
        <end position="785"/>
    </location>
</feature>
<sequence>MAPIANALKRSRGPATANHHADGAPQPKPKKAKVEANRSLFVRSLPPDATSESLADYFSQHFPVKHATVVVDQATKESRGFGFVTLTDAEDALEAKAKLNNELWEGRRITVDLAEARNRDQNSSAPRTATLAPVGKQKKSQAIEEAWVSPKLIIRNLPWSIKTPAQLQALFQSYGKIKFADLPMNNGRLRGFGFVTIRGEKNAENAIKAMNGKGIDGRTIAVDWAVEKEEWDNQRGAEADTEKPAKSAKKIKEKPEEKPESKTEKTAKKSVKSAQPASDDADAQLNADLENFMKNTMGNLEDEEDSDEEEESDEDDDEDEGAKLEESDEKEESDAEESKPTEQPETAKKTTNNDSTVFIRNLPFTTTDEQLKSHFAVFGPVRYARVVMDRATDRPAGTGFVCFFDEADSKACVKNAPRSQAAPLVGKHSILQDETADPEGKYTLDGRLLSVAQAVSKDDAGRLAADAGVKRRANDKRRLFLLEEGQLDTRSAMYKSLSQAEIMMRDKSRQQRKKLVEGNPSLHISLTRLAVRNIPHSMTSKELKQLAREACVGFATDVTNGLRQPLSKEEKARANKEAKEAEHNRKLKGKGIVRQAKIEFESRDGSKVTEAAGGKSRGYGFIEYSSHRWALMGLRWLNGHQMDNDQGRKQRLVAEFAIENAQVVQRRKATEGKQTFKKQEAEEDKEEPADEQAPEPEKKAAKHKSKPSQKSSKKFALKTGAKPPGSAKPAETSSKPASKTAGVSKTAAVSGKKAAKEEQKEDMQHKLIARKRLMRKKKAQSRGKA</sequence>
<evidence type="ECO:0000256" key="6">
    <source>
        <dbReference type="SAM" id="MobiDB-lite"/>
    </source>
</evidence>
<feature type="compositionally biased region" description="Basic and acidic residues" evidence="6">
    <location>
        <begin position="230"/>
        <end position="245"/>
    </location>
</feature>
<dbReference type="Gene3D" id="3.30.70.330">
    <property type="match status" value="4"/>
</dbReference>